<dbReference type="EMBL" id="CM001880">
    <property type="protein sequence ID" value="EOX99240.1"/>
    <property type="molecule type" value="Genomic_DNA"/>
</dbReference>
<evidence type="ECO:0000256" key="1">
    <source>
        <dbReference type="SAM" id="Phobius"/>
    </source>
</evidence>
<keyword evidence="3" id="KW-1185">Reference proteome</keyword>
<dbReference type="AlphaFoldDB" id="A0A061E2T2"/>
<keyword evidence="1" id="KW-0472">Membrane</keyword>
<keyword evidence="1" id="KW-1133">Transmembrane helix</keyword>
<protein>
    <submittedName>
        <fullName evidence="2">Uncharacterized protein</fullName>
    </submittedName>
</protein>
<dbReference type="Proteomes" id="UP000026915">
    <property type="component" value="Chromosome 2"/>
</dbReference>
<dbReference type="InParanoid" id="A0A061E2T2"/>
<sequence>MLISCAHTFYVGVFSLRKMSKCVSFYERTLGMVVATRGELFFMGCSVVSGVLCFQFLGFLIGMGFLLKLLHSTPR</sequence>
<evidence type="ECO:0000313" key="3">
    <source>
        <dbReference type="Proteomes" id="UP000026915"/>
    </source>
</evidence>
<accession>A0A061E2T2</accession>
<reference evidence="2 3" key="1">
    <citation type="journal article" date="2013" name="Genome Biol.">
        <title>The genome sequence of the most widely cultivated cacao type and its use to identify candidate genes regulating pod color.</title>
        <authorList>
            <person name="Motamayor J.C."/>
            <person name="Mockaitis K."/>
            <person name="Schmutz J."/>
            <person name="Haiminen N."/>
            <person name="Iii D.L."/>
            <person name="Cornejo O."/>
            <person name="Findley S.D."/>
            <person name="Zheng P."/>
            <person name="Utro F."/>
            <person name="Royaert S."/>
            <person name="Saski C."/>
            <person name="Jenkins J."/>
            <person name="Podicheti R."/>
            <person name="Zhao M."/>
            <person name="Scheffler B.E."/>
            <person name="Stack J.C."/>
            <person name="Feltus F.A."/>
            <person name="Mustiga G.M."/>
            <person name="Amores F."/>
            <person name="Phillips W."/>
            <person name="Marelli J.P."/>
            <person name="May G.D."/>
            <person name="Shapiro H."/>
            <person name="Ma J."/>
            <person name="Bustamante C.D."/>
            <person name="Schnell R.J."/>
            <person name="Main D."/>
            <person name="Gilbert D."/>
            <person name="Parida L."/>
            <person name="Kuhn D.N."/>
        </authorList>
    </citation>
    <scope>NUCLEOTIDE SEQUENCE [LARGE SCALE GENOMIC DNA]</scope>
    <source>
        <strain evidence="3">cv. Matina 1-6</strain>
    </source>
</reference>
<evidence type="ECO:0000313" key="2">
    <source>
        <dbReference type="EMBL" id="EOX99240.1"/>
    </source>
</evidence>
<keyword evidence="1" id="KW-0812">Transmembrane</keyword>
<gene>
    <name evidence="2" type="ORF">TCM_007843</name>
</gene>
<proteinExistence type="predicted"/>
<feature type="transmembrane region" description="Helical" evidence="1">
    <location>
        <begin position="40"/>
        <end position="67"/>
    </location>
</feature>
<dbReference type="Gramene" id="EOX99240">
    <property type="protein sequence ID" value="EOX99240"/>
    <property type="gene ID" value="TCM_007843"/>
</dbReference>
<name>A0A061E2T2_THECC</name>
<organism evidence="2 3">
    <name type="scientific">Theobroma cacao</name>
    <name type="common">Cacao</name>
    <name type="synonym">Cocoa</name>
    <dbReference type="NCBI Taxonomy" id="3641"/>
    <lineage>
        <taxon>Eukaryota</taxon>
        <taxon>Viridiplantae</taxon>
        <taxon>Streptophyta</taxon>
        <taxon>Embryophyta</taxon>
        <taxon>Tracheophyta</taxon>
        <taxon>Spermatophyta</taxon>
        <taxon>Magnoliopsida</taxon>
        <taxon>eudicotyledons</taxon>
        <taxon>Gunneridae</taxon>
        <taxon>Pentapetalae</taxon>
        <taxon>rosids</taxon>
        <taxon>malvids</taxon>
        <taxon>Malvales</taxon>
        <taxon>Malvaceae</taxon>
        <taxon>Byttnerioideae</taxon>
        <taxon>Theobroma</taxon>
    </lineage>
</organism>
<dbReference type="HOGENOM" id="CLU_2676048_0_0_1"/>